<dbReference type="Gene3D" id="3.30.420.10">
    <property type="entry name" value="Ribonuclease H-like superfamily/Ribonuclease H"/>
    <property type="match status" value="1"/>
</dbReference>
<protein>
    <submittedName>
        <fullName evidence="2">Ribonuclease H-like protein</fullName>
    </submittedName>
</protein>
<reference evidence="2 3" key="1">
    <citation type="journal article" date="2013" name="BMC Genomics">
        <title>Genomics-driven discovery of the pneumocandin biosynthetic gene cluster in the fungus Glarea lozoyensis.</title>
        <authorList>
            <person name="Chen L."/>
            <person name="Yue Q."/>
            <person name="Zhang X."/>
            <person name="Xiang M."/>
            <person name="Wang C."/>
            <person name="Li S."/>
            <person name="Che Y."/>
            <person name="Ortiz-Lopez F.J."/>
            <person name="Bills G.F."/>
            <person name="Liu X."/>
            <person name="An Z."/>
        </authorList>
    </citation>
    <scope>NUCLEOTIDE SEQUENCE [LARGE SCALE GENOMIC DNA]</scope>
    <source>
        <strain evidence="3">ATCC 20868 / MF5171</strain>
    </source>
</reference>
<dbReference type="OrthoDB" id="245563at2759"/>
<dbReference type="GeneID" id="19462361"/>
<dbReference type="Proteomes" id="UP000016922">
    <property type="component" value="Unassembled WGS sequence"/>
</dbReference>
<dbReference type="SUPFAM" id="SSF53098">
    <property type="entry name" value="Ribonuclease H-like"/>
    <property type="match status" value="1"/>
</dbReference>
<evidence type="ECO:0000259" key="1">
    <source>
        <dbReference type="PROSITE" id="PS50879"/>
    </source>
</evidence>
<dbReference type="Pfam" id="PF00075">
    <property type="entry name" value="RNase_H"/>
    <property type="match status" value="1"/>
</dbReference>
<dbReference type="OMA" id="VNGACEN"/>
<feature type="domain" description="RNase H type-1" evidence="1">
    <location>
        <begin position="34"/>
        <end position="192"/>
    </location>
</feature>
<dbReference type="EMBL" id="KE145370">
    <property type="protein sequence ID" value="EPE27391.1"/>
    <property type="molecule type" value="Genomic_DNA"/>
</dbReference>
<name>S3D5M7_GLAL2</name>
<dbReference type="InterPro" id="IPR036397">
    <property type="entry name" value="RNaseH_sf"/>
</dbReference>
<dbReference type="InterPro" id="IPR002156">
    <property type="entry name" value="RNaseH_domain"/>
</dbReference>
<evidence type="ECO:0000313" key="3">
    <source>
        <dbReference type="Proteomes" id="UP000016922"/>
    </source>
</evidence>
<sequence length="192" mass="21536">MSRQQINRRIYNDGEYGTEFRDDPGATIRTLAAEPTALLISVNGACENKGLPNARAAGGIFWAGTSNLNMSMALPASLPQTVRAAKLFALERALDMIIENLLKPWFELPKDMSRIVIIVDSLYVKSGVCAWVWEFERDGYKEADGKPVVNGELFKKIHQHFEHLQSRGYEVNIWDVPKEQNTDAEKLARAGL</sequence>
<dbReference type="PROSITE" id="PS50879">
    <property type="entry name" value="RNASE_H_1"/>
    <property type="match status" value="1"/>
</dbReference>
<dbReference type="GO" id="GO:0004523">
    <property type="term" value="F:RNA-DNA hybrid ribonuclease activity"/>
    <property type="evidence" value="ECO:0007669"/>
    <property type="project" value="InterPro"/>
</dbReference>
<gene>
    <name evidence="2" type="ORF">GLAREA_03306</name>
</gene>
<dbReference type="eggNOG" id="KOG3752">
    <property type="taxonomic scope" value="Eukaryota"/>
</dbReference>
<organism evidence="2 3">
    <name type="scientific">Glarea lozoyensis (strain ATCC 20868 / MF5171)</name>
    <dbReference type="NCBI Taxonomy" id="1116229"/>
    <lineage>
        <taxon>Eukaryota</taxon>
        <taxon>Fungi</taxon>
        <taxon>Dikarya</taxon>
        <taxon>Ascomycota</taxon>
        <taxon>Pezizomycotina</taxon>
        <taxon>Leotiomycetes</taxon>
        <taxon>Helotiales</taxon>
        <taxon>Helotiaceae</taxon>
        <taxon>Glarea</taxon>
    </lineage>
</organism>
<dbReference type="InterPro" id="IPR012337">
    <property type="entry name" value="RNaseH-like_sf"/>
</dbReference>
<dbReference type="KEGG" id="glz:GLAREA_03306"/>
<dbReference type="STRING" id="1116229.S3D5M7"/>
<dbReference type="HOGENOM" id="CLU_030894_4_2_1"/>
<evidence type="ECO:0000313" key="2">
    <source>
        <dbReference type="EMBL" id="EPE27391.1"/>
    </source>
</evidence>
<dbReference type="GO" id="GO:0003676">
    <property type="term" value="F:nucleic acid binding"/>
    <property type="evidence" value="ECO:0007669"/>
    <property type="project" value="InterPro"/>
</dbReference>
<proteinExistence type="predicted"/>
<dbReference type="AlphaFoldDB" id="S3D5M7"/>
<accession>S3D5M7</accession>
<dbReference type="RefSeq" id="XP_008086581.1">
    <property type="nucleotide sequence ID" value="XM_008088390.1"/>
</dbReference>
<keyword evidence="3" id="KW-1185">Reference proteome</keyword>